<protein>
    <submittedName>
        <fullName evidence="3">Uncharacterized protein</fullName>
    </submittedName>
</protein>
<organism evidence="2 3">
    <name type="scientific">Steinernema glaseri</name>
    <dbReference type="NCBI Taxonomy" id="37863"/>
    <lineage>
        <taxon>Eukaryota</taxon>
        <taxon>Metazoa</taxon>
        <taxon>Ecdysozoa</taxon>
        <taxon>Nematoda</taxon>
        <taxon>Chromadorea</taxon>
        <taxon>Rhabditida</taxon>
        <taxon>Tylenchina</taxon>
        <taxon>Panagrolaimomorpha</taxon>
        <taxon>Strongyloidoidea</taxon>
        <taxon>Steinernematidae</taxon>
        <taxon>Steinernema</taxon>
    </lineage>
</organism>
<dbReference type="AlphaFoldDB" id="A0A1I8AQB1"/>
<accession>A0A1I8AQB1</accession>
<evidence type="ECO:0000313" key="3">
    <source>
        <dbReference type="WBParaSite" id="L893_g8124.t1"/>
    </source>
</evidence>
<reference evidence="3" key="1">
    <citation type="submission" date="2016-11" db="UniProtKB">
        <authorList>
            <consortium name="WormBaseParasite"/>
        </authorList>
    </citation>
    <scope>IDENTIFICATION</scope>
</reference>
<dbReference type="Proteomes" id="UP000095287">
    <property type="component" value="Unplaced"/>
</dbReference>
<name>A0A1I8AQB1_9BILA</name>
<proteinExistence type="predicted"/>
<evidence type="ECO:0000313" key="2">
    <source>
        <dbReference type="Proteomes" id="UP000095287"/>
    </source>
</evidence>
<sequence length="99" mass="11790">MLFHEFVTQAIRRRKKSAPPLLPPIRRRRKIGGSASSLSSDHESHPSPFARRGTRLRETLYRIRWDYHDHRISPTYPVRALYCGRIHQSSLVYTILYRF</sequence>
<evidence type="ECO:0000256" key="1">
    <source>
        <dbReference type="SAM" id="MobiDB-lite"/>
    </source>
</evidence>
<keyword evidence="2" id="KW-1185">Reference proteome</keyword>
<feature type="region of interest" description="Disordered" evidence="1">
    <location>
        <begin position="15"/>
        <end position="51"/>
    </location>
</feature>
<dbReference type="WBParaSite" id="L893_g8124.t1">
    <property type="protein sequence ID" value="L893_g8124.t1"/>
    <property type="gene ID" value="L893_g8124"/>
</dbReference>